<gene>
    <name evidence="2" type="ORF">ACFP73_14215</name>
</gene>
<dbReference type="EMBL" id="JBHSUC010000022">
    <property type="protein sequence ID" value="MFC6363228.1"/>
    <property type="molecule type" value="Genomic_DNA"/>
</dbReference>
<feature type="transmembrane region" description="Helical" evidence="1">
    <location>
        <begin position="101"/>
        <end position="121"/>
    </location>
</feature>
<protein>
    <submittedName>
        <fullName evidence="2">Uncharacterized protein</fullName>
    </submittedName>
</protein>
<dbReference type="Proteomes" id="UP001596215">
    <property type="component" value="Unassembled WGS sequence"/>
</dbReference>
<organism evidence="2 3">
    <name type="scientific">Tatumella punctata</name>
    <dbReference type="NCBI Taxonomy" id="399969"/>
    <lineage>
        <taxon>Bacteria</taxon>
        <taxon>Pseudomonadati</taxon>
        <taxon>Pseudomonadota</taxon>
        <taxon>Gammaproteobacteria</taxon>
        <taxon>Enterobacterales</taxon>
        <taxon>Erwiniaceae</taxon>
        <taxon>Tatumella</taxon>
    </lineage>
</organism>
<comment type="caution">
    <text evidence="2">The sequence shown here is derived from an EMBL/GenBank/DDBJ whole genome shotgun (WGS) entry which is preliminary data.</text>
</comment>
<feature type="transmembrane region" description="Helical" evidence="1">
    <location>
        <begin position="21"/>
        <end position="46"/>
    </location>
</feature>
<feature type="transmembrane region" description="Helical" evidence="1">
    <location>
        <begin position="141"/>
        <end position="164"/>
    </location>
</feature>
<keyword evidence="1" id="KW-0472">Membrane</keyword>
<feature type="transmembrane region" description="Helical" evidence="1">
    <location>
        <begin position="74"/>
        <end position="94"/>
    </location>
</feature>
<evidence type="ECO:0000313" key="3">
    <source>
        <dbReference type="Proteomes" id="UP001596215"/>
    </source>
</evidence>
<evidence type="ECO:0000313" key="2">
    <source>
        <dbReference type="EMBL" id="MFC6363228.1"/>
    </source>
</evidence>
<proteinExistence type="predicted"/>
<dbReference type="RefSeq" id="WP_212709053.1">
    <property type="nucleotide sequence ID" value="NZ_BAAAFW010000018.1"/>
</dbReference>
<name>A0ABW1VU19_9GAMM</name>
<keyword evidence="3" id="KW-1185">Reference proteome</keyword>
<sequence length="169" mass="18461">MNEQKLSVKSAIDKLAAKIGYTNVICLPLLFIGWFILSTATVNVGFGSNLSLSLWKITASGGDMSGFMNGGSSFSFYSLLLLIGFFGPVYPFYFKDIPAKIGNALPLIFILLFLIIAYMKIKGLESDMNDAFGRNSGMAQDLFRTIHLGAGFYLGLIVSIYLTIKGLKK</sequence>
<keyword evidence="1" id="KW-0812">Transmembrane</keyword>
<keyword evidence="1" id="KW-1133">Transmembrane helix</keyword>
<reference evidence="3" key="1">
    <citation type="journal article" date="2019" name="Int. J. Syst. Evol. Microbiol.">
        <title>The Global Catalogue of Microorganisms (GCM) 10K type strain sequencing project: providing services to taxonomists for standard genome sequencing and annotation.</title>
        <authorList>
            <consortium name="The Broad Institute Genomics Platform"/>
            <consortium name="The Broad Institute Genome Sequencing Center for Infectious Disease"/>
            <person name="Wu L."/>
            <person name="Ma J."/>
        </authorList>
    </citation>
    <scope>NUCLEOTIDE SEQUENCE [LARGE SCALE GENOMIC DNA]</scope>
    <source>
        <strain evidence="3">CGMCC 4.1530</strain>
    </source>
</reference>
<evidence type="ECO:0000256" key="1">
    <source>
        <dbReference type="SAM" id="Phobius"/>
    </source>
</evidence>
<accession>A0ABW1VU19</accession>